<protein>
    <recommendedName>
        <fullName evidence="4">Gfo/Idh/MocA-like oxidoreductase N-terminal domain-containing protein</fullName>
    </recommendedName>
</protein>
<dbReference type="SUPFAM" id="SSF51735">
    <property type="entry name" value="NAD(P)-binding Rossmann-fold domains"/>
    <property type="match status" value="1"/>
</dbReference>
<feature type="domain" description="Gfo/Idh/MocA-like oxidoreductase N-terminal" evidence="1">
    <location>
        <begin position="1"/>
        <end position="58"/>
    </location>
</feature>
<dbReference type="Gene3D" id="3.30.360.10">
    <property type="entry name" value="Dihydrodipicolinate Reductase, domain 2"/>
    <property type="match status" value="1"/>
</dbReference>
<feature type="non-terminal residue" evidence="3">
    <location>
        <position position="1"/>
    </location>
</feature>
<dbReference type="Pfam" id="PF22725">
    <property type="entry name" value="GFO_IDH_MocA_C3"/>
    <property type="match status" value="1"/>
</dbReference>
<dbReference type="InterPro" id="IPR000683">
    <property type="entry name" value="Gfo/Idh/MocA-like_OxRdtase_N"/>
</dbReference>
<sequence>IDFVTIVTPNSTHLEIAKAFLEAGVNVMCEKPMTMDLASARELRDIVKKSGRAFALNHNYTGYPMVKQAKHMVRQGELGKVNKIVVEYPQGWLSGFLRGEEGAIRPWRMDPKLSGASCCMGDIGTHAENLARYVTGLEIEELCADVSAFIPDNKLDDDGNVLVHWKGGVRGVLFASQISTGEENGLNIRVYGTELGIRWFQENPNYLYVKDPSGFNKVLSRGNPQVLCEAANKGSRLPFGHPDGFIEAVANIYLAFFDDVRAVLDGKPVPRNPDSDHPTVDDGVVGMAFIETVLESAGSRAKWTRMKA</sequence>
<comment type="caution">
    <text evidence="3">The sequence shown here is derived from an EMBL/GenBank/DDBJ whole genome shotgun (WGS) entry which is preliminary data.</text>
</comment>
<dbReference type="AlphaFoldDB" id="X0RI32"/>
<dbReference type="InterPro" id="IPR036291">
    <property type="entry name" value="NAD(P)-bd_dom_sf"/>
</dbReference>
<dbReference type="InterPro" id="IPR055170">
    <property type="entry name" value="GFO_IDH_MocA-like_dom"/>
</dbReference>
<accession>X0RI32</accession>
<evidence type="ECO:0000259" key="1">
    <source>
        <dbReference type="Pfam" id="PF01408"/>
    </source>
</evidence>
<evidence type="ECO:0000313" key="3">
    <source>
        <dbReference type="EMBL" id="GAF68428.1"/>
    </source>
</evidence>
<dbReference type="Gene3D" id="3.40.50.720">
    <property type="entry name" value="NAD(P)-binding Rossmann-like Domain"/>
    <property type="match status" value="1"/>
</dbReference>
<evidence type="ECO:0000259" key="2">
    <source>
        <dbReference type="Pfam" id="PF22725"/>
    </source>
</evidence>
<dbReference type="GO" id="GO:0000166">
    <property type="term" value="F:nucleotide binding"/>
    <property type="evidence" value="ECO:0007669"/>
    <property type="project" value="InterPro"/>
</dbReference>
<organism evidence="3">
    <name type="scientific">marine sediment metagenome</name>
    <dbReference type="NCBI Taxonomy" id="412755"/>
    <lineage>
        <taxon>unclassified sequences</taxon>
        <taxon>metagenomes</taxon>
        <taxon>ecological metagenomes</taxon>
    </lineage>
</organism>
<gene>
    <name evidence="3" type="ORF">S01H1_14780</name>
</gene>
<dbReference type="SUPFAM" id="SSF55347">
    <property type="entry name" value="Glyceraldehyde-3-phosphate dehydrogenase-like, C-terminal domain"/>
    <property type="match status" value="1"/>
</dbReference>
<dbReference type="PANTHER" id="PTHR43708">
    <property type="entry name" value="CONSERVED EXPRESSED OXIDOREDUCTASE (EUROFUNG)"/>
    <property type="match status" value="1"/>
</dbReference>
<dbReference type="InterPro" id="IPR051317">
    <property type="entry name" value="Gfo/Idh/MocA_oxidoreduct"/>
</dbReference>
<reference evidence="3" key="1">
    <citation type="journal article" date="2014" name="Front. Microbiol.">
        <title>High frequency of phylogenetically diverse reductive dehalogenase-homologous genes in deep subseafloor sedimentary metagenomes.</title>
        <authorList>
            <person name="Kawai M."/>
            <person name="Futagami T."/>
            <person name="Toyoda A."/>
            <person name="Takaki Y."/>
            <person name="Nishi S."/>
            <person name="Hori S."/>
            <person name="Arai W."/>
            <person name="Tsubouchi T."/>
            <person name="Morono Y."/>
            <person name="Uchiyama I."/>
            <person name="Ito T."/>
            <person name="Fujiyama A."/>
            <person name="Inagaki F."/>
            <person name="Takami H."/>
        </authorList>
    </citation>
    <scope>NUCLEOTIDE SEQUENCE</scope>
    <source>
        <strain evidence="3">Expedition CK06-06</strain>
    </source>
</reference>
<dbReference type="EMBL" id="BARS01007700">
    <property type="protein sequence ID" value="GAF68428.1"/>
    <property type="molecule type" value="Genomic_DNA"/>
</dbReference>
<dbReference type="PANTHER" id="PTHR43708:SF3">
    <property type="entry name" value="OXIDOREDUCTASE"/>
    <property type="match status" value="1"/>
</dbReference>
<dbReference type="Pfam" id="PF01408">
    <property type="entry name" value="GFO_IDH_MocA"/>
    <property type="match status" value="1"/>
</dbReference>
<name>X0RI32_9ZZZZ</name>
<feature type="domain" description="GFO/IDH/MocA-like oxidoreductase" evidence="2">
    <location>
        <begin position="66"/>
        <end position="195"/>
    </location>
</feature>
<evidence type="ECO:0008006" key="4">
    <source>
        <dbReference type="Google" id="ProtNLM"/>
    </source>
</evidence>
<proteinExistence type="predicted"/>